<evidence type="ECO:0000256" key="7">
    <source>
        <dbReference type="ARBA" id="ARBA00023014"/>
    </source>
</evidence>
<keyword evidence="5 8" id="KW-0067">ATP-binding</keyword>
<dbReference type="HAMAP" id="MF_02040">
    <property type="entry name" value="Mrp_NBP35"/>
    <property type="match status" value="1"/>
</dbReference>
<keyword evidence="13" id="KW-1185">Reference proteome</keyword>
<comment type="similarity">
    <text evidence="1">In the N-terminal section; belongs to the MIP18 family.</text>
</comment>
<sequence length="360" mass="39039">MQEIVKGIRDVLAEIKYPGTSKNIVGLDMVQNMKADGDRVSFRLVFQKSNDPFINAIKNKCEQLLKEKLGYNTVDIESVFMHDLEKPLSLEKVKHIIAVSSGKGGVGKSTVATNMAVALAKLGYKVGLVDADIFGPSVPKMFGCEEARPYMVEVGGKELIEPVEKYGVKLLSIGFFVDPDAATVWRGPMASNALKQMVEEGHWDELDFMLIDLPPGTSDIHLTLVQTVALSGAIVVSTPQQVALADAVKGINMFESPGIAVPVLGIVENMSWFTPAELPDNKYYIFGKEGAKFLAEKKGLRLLGQIPIVMSIMEGGESGVPVAADENTITGEAFLDLARQVVESVEEVNLTAKRVRVTKG</sequence>
<evidence type="ECO:0000256" key="5">
    <source>
        <dbReference type="ARBA" id="ARBA00022840"/>
    </source>
</evidence>
<name>A0A0C3RIP7_9PORP</name>
<keyword evidence="7 8" id="KW-0411">Iron-sulfur</keyword>
<dbReference type="InterPro" id="IPR044304">
    <property type="entry name" value="NUBPL-like"/>
</dbReference>
<dbReference type="EMBL" id="JPIU01000037">
    <property type="protein sequence ID" value="KIO45884.1"/>
    <property type="molecule type" value="Genomic_DNA"/>
</dbReference>
<comment type="similarity">
    <text evidence="8">Belongs to the Mrp/NBP35 ATP-binding proteins family.</text>
</comment>
<evidence type="ECO:0000256" key="2">
    <source>
        <dbReference type="ARBA" id="ARBA00008205"/>
    </source>
</evidence>
<comment type="caution">
    <text evidence="11">The sequence shown here is derived from an EMBL/GenBank/DDBJ whole genome shotgun (WGS) entry which is preliminary data.</text>
</comment>
<dbReference type="CDD" id="cd02037">
    <property type="entry name" value="Mrp_NBP35"/>
    <property type="match status" value="1"/>
</dbReference>
<dbReference type="InterPro" id="IPR019591">
    <property type="entry name" value="Mrp/NBP35_ATP-bd"/>
</dbReference>
<dbReference type="PANTHER" id="PTHR42961">
    <property type="entry name" value="IRON-SULFUR PROTEIN NUBPL"/>
    <property type="match status" value="1"/>
</dbReference>
<dbReference type="InterPro" id="IPR002744">
    <property type="entry name" value="MIP18-like"/>
</dbReference>
<dbReference type="PANTHER" id="PTHR42961:SF2">
    <property type="entry name" value="IRON-SULFUR PROTEIN NUBPL"/>
    <property type="match status" value="1"/>
</dbReference>
<keyword evidence="6 8" id="KW-0408">Iron</keyword>
<dbReference type="Pfam" id="PF10609">
    <property type="entry name" value="ParA"/>
    <property type="match status" value="1"/>
</dbReference>
<evidence type="ECO:0000256" key="1">
    <source>
        <dbReference type="ARBA" id="ARBA00007352"/>
    </source>
</evidence>
<gene>
    <name evidence="11" type="ORF">BA92_05400</name>
    <name evidence="10" type="ORF">IE90_11440</name>
</gene>
<comment type="function">
    <text evidence="8">Binds and transfers iron-sulfur (Fe-S) clusters to target apoproteins. Can hydrolyze ATP.</text>
</comment>
<protein>
    <recommendedName>
        <fullName evidence="8">Iron-sulfur cluster carrier protein</fullName>
    </recommendedName>
</protein>
<dbReference type="RefSeq" id="WP_041503906.1">
    <property type="nucleotide sequence ID" value="NZ_JPIT01000031.1"/>
</dbReference>
<dbReference type="Gene3D" id="3.30.300.130">
    <property type="entry name" value="Fe-S cluster assembly (FSCA)"/>
    <property type="match status" value="1"/>
</dbReference>
<feature type="domain" description="MIP18 family-like" evidence="9">
    <location>
        <begin position="8"/>
        <end position="70"/>
    </location>
</feature>
<dbReference type="GO" id="GO:0140663">
    <property type="term" value="F:ATP-dependent FeS chaperone activity"/>
    <property type="evidence" value="ECO:0007669"/>
    <property type="project" value="InterPro"/>
</dbReference>
<proteinExistence type="inferred from homology"/>
<dbReference type="SUPFAM" id="SSF52540">
    <property type="entry name" value="P-loop containing nucleoside triphosphate hydrolases"/>
    <property type="match status" value="1"/>
</dbReference>
<dbReference type="FunFam" id="3.40.50.300:FF:001119">
    <property type="entry name" value="Iron-sulfur cluster carrier protein"/>
    <property type="match status" value="1"/>
</dbReference>
<evidence type="ECO:0000256" key="3">
    <source>
        <dbReference type="ARBA" id="ARBA00022723"/>
    </source>
</evidence>
<comment type="similarity">
    <text evidence="2">In the C-terminal section; belongs to the Mrp/NBP35 ATP-binding proteins family.</text>
</comment>
<dbReference type="Gene3D" id="3.40.50.300">
    <property type="entry name" value="P-loop containing nucleotide triphosphate hydrolases"/>
    <property type="match status" value="1"/>
</dbReference>
<reference evidence="11 13" key="1">
    <citation type="submission" date="2014-07" db="EMBL/GenBank/DDBJ databases">
        <title>Porphyromonadaceae bacterium OUH 308042 = ATCC BAA-2681 = DSM 28342 draft genome.</title>
        <authorList>
            <person name="Sydenham T.V."/>
            <person name="Hasman H."/>
            <person name="Justensen U.S."/>
        </authorList>
    </citation>
    <scope>NUCLEOTIDE SEQUENCE [LARGE SCALE GENOMIC DNA]</scope>
    <source>
        <strain evidence="11 13">OUH 308042</strain>
    </source>
</reference>
<dbReference type="GO" id="GO:0016887">
    <property type="term" value="F:ATP hydrolysis activity"/>
    <property type="evidence" value="ECO:0007669"/>
    <property type="project" value="UniProtKB-UniRule"/>
</dbReference>
<dbReference type="GO" id="GO:0016226">
    <property type="term" value="P:iron-sulfur cluster assembly"/>
    <property type="evidence" value="ECO:0007669"/>
    <property type="project" value="InterPro"/>
</dbReference>
<evidence type="ECO:0000259" key="9">
    <source>
        <dbReference type="Pfam" id="PF01883"/>
    </source>
</evidence>
<dbReference type="GO" id="GO:0005524">
    <property type="term" value="F:ATP binding"/>
    <property type="evidence" value="ECO:0007669"/>
    <property type="project" value="UniProtKB-UniRule"/>
</dbReference>
<feature type="binding site" evidence="8">
    <location>
        <begin position="102"/>
        <end position="109"/>
    </location>
    <ligand>
        <name>ATP</name>
        <dbReference type="ChEBI" id="CHEBI:30616"/>
    </ligand>
</feature>
<evidence type="ECO:0000313" key="13">
    <source>
        <dbReference type="Proteomes" id="UP000031980"/>
    </source>
</evidence>
<evidence type="ECO:0000313" key="12">
    <source>
        <dbReference type="Proteomes" id="UP000031937"/>
    </source>
</evidence>
<evidence type="ECO:0000256" key="4">
    <source>
        <dbReference type="ARBA" id="ARBA00022741"/>
    </source>
</evidence>
<evidence type="ECO:0000313" key="11">
    <source>
        <dbReference type="EMBL" id="KIO45884.1"/>
    </source>
</evidence>
<keyword evidence="8" id="KW-0378">Hydrolase</keyword>
<dbReference type="SUPFAM" id="SSF117916">
    <property type="entry name" value="Fe-S cluster assembly (FSCA) domain-like"/>
    <property type="match status" value="1"/>
</dbReference>
<dbReference type="Proteomes" id="UP000031980">
    <property type="component" value="Unassembled WGS sequence"/>
</dbReference>
<dbReference type="GO" id="GO:0051539">
    <property type="term" value="F:4 iron, 4 sulfur cluster binding"/>
    <property type="evidence" value="ECO:0007669"/>
    <property type="project" value="TreeGrafter"/>
</dbReference>
<dbReference type="InterPro" id="IPR000808">
    <property type="entry name" value="Mrp-like_CS"/>
</dbReference>
<dbReference type="InterPro" id="IPR034904">
    <property type="entry name" value="FSCA_dom_sf"/>
</dbReference>
<evidence type="ECO:0000256" key="6">
    <source>
        <dbReference type="ARBA" id="ARBA00023004"/>
    </source>
</evidence>
<evidence type="ECO:0000256" key="8">
    <source>
        <dbReference type="HAMAP-Rule" id="MF_02040"/>
    </source>
</evidence>
<dbReference type="EMBL" id="JPIT01000031">
    <property type="protein sequence ID" value="KIO43720.1"/>
    <property type="molecule type" value="Genomic_DNA"/>
</dbReference>
<accession>A0A0C3RIP7</accession>
<dbReference type="Proteomes" id="UP000031937">
    <property type="component" value="Unassembled WGS sequence"/>
</dbReference>
<dbReference type="InterPro" id="IPR033756">
    <property type="entry name" value="YlxH/NBP35"/>
</dbReference>
<organism evidence="11 13">
    <name type="scientific">Sanguibacteroides justesenii</name>
    <dbReference type="NCBI Taxonomy" id="1547597"/>
    <lineage>
        <taxon>Bacteria</taxon>
        <taxon>Pseudomonadati</taxon>
        <taxon>Bacteroidota</taxon>
        <taxon>Bacteroidia</taxon>
        <taxon>Bacteroidales</taxon>
        <taxon>Porphyromonadaceae</taxon>
        <taxon>Sanguibacteroides</taxon>
    </lineage>
</organism>
<comment type="subunit">
    <text evidence="8">Homodimer.</text>
</comment>
<dbReference type="InterPro" id="IPR027417">
    <property type="entry name" value="P-loop_NTPase"/>
</dbReference>
<dbReference type="Pfam" id="PF01883">
    <property type="entry name" value="FeS_assembly_P"/>
    <property type="match status" value="1"/>
</dbReference>
<keyword evidence="4 8" id="KW-0547">Nucleotide-binding</keyword>
<dbReference type="GO" id="GO:0046872">
    <property type="term" value="F:metal ion binding"/>
    <property type="evidence" value="ECO:0007669"/>
    <property type="project" value="UniProtKB-KW"/>
</dbReference>
<dbReference type="PROSITE" id="PS01215">
    <property type="entry name" value="MRP"/>
    <property type="match status" value="1"/>
</dbReference>
<evidence type="ECO:0000313" key="10">
    <source>
        <dbReference type="EMBL" id="KIO43720.1"/>
    </source>
</evidence>
<dbReference type="AlphaFoldDB" id="A0A0C3RIP7"/>
<reference evidence="10 12" key="2">
    <citation type="submission" date="2014-07" db="EMBL/GenBank/DDBJ databases">
        <title>Porphyromonadaceae bacterium OUH 334697 = ATCC BAA-2682 = DSM 28341 draft genome.</title>
        <authorList>
            <person name="Sydenham T.V."/>
            <person name="Hasman H."/>
            <person name="Justesen U.S."/>
        </authorList>
    </citation>
    <scope>NUCLEOTIDE SEQUENCE [LARGE SCALE GENOMIC DNA]</scope>
    <source>
        <strain evidence="10 12">OUH 334697</strain>
    </source>
</reference>
<keyword evidence="3 8" id="KW-0479">Metal-binding</keyword>